<protein>
    <submittedName>
        <fullName evidence="4">Transglycosylase SLT domain-containing protein</fullName>
    </submittedName>
</protein>
<comment type="similarity">
    <text evidence="1">Belongs to the transglycosylase Slt family.</text>
</comment>
<feature type="chain" id="PRO_5026116857" evidence="2">
    <location>
        <begin position="24"/>
        <end position="323"/>
    </location>
</feature>
<proteinExistence type="inferred from homology"/>
<gene>
    <name evidence="4" type="ORF">GTK07_11495</name>
</gene>
<evidence type="ECO:0000313" key="5">
    <source>
        <dbReference type="Proteomes" id="UP000468707"/>
    </source>
</evidence>
<evidence type="ECO:0000256" key="1">
    <source>
        <dbReference type="ARBA" id="ARBA00007734"/>
    </source>
</evidence>
<dbReference type="Gene3D" id="1.10.530.10">
    <property type="match status" value="1"/>
</dbReference>
<comment type="caution">
    <text evidence="4">The sequence shown here is derived from an EMBL/GenBank/DDBJ whole genome shotgun (WGS) entry which is preliminary data.</text>
</comment>
<dbReference type="RefSeq" id="WP_163635388.1">
    <property type="nucleotide sequence ID" value="NZ_JAAAMI010000005.1"/>
</dbReference>
<dbReference type="InterPro" id="IPR023346">
    <property type="entry name" value="Lysozyme-like_dom_sf"/>
</dbReference>
<dbReference type="InterPro" id="IPR008258">
    <property type="entry name" value="Transglycosylase_SLT_dom_1"/>
</dbReference>
<dbReference type="Proteomes" id="UP000468707">
    <property type="component" value="Unassembled WGS sequence"/>
</dbReference>
<accession>A0A6I5L2I3</accession>
<dbReference type="Pfam" id="PF01464">
    <property type="entry name" value="SLT"/>
    <property type="match status" value="1"/>
</dbReference>
<name>A0A6I5L2I3_9FLAO</name>
<dbReference type="CDD" id="cd16894">
    <property type="entry name" value="MltD-like"/>
    <property type="match status" value="1"/>
</dbReference>
<dbReference type="PANTHER" id="PTHR37423">
    <property type="entry name" value="SOLUBLE LYTIC MUREIN TRANSGLYCOSYLASE-RELATED"/>
    <property type="match status" value="1"/>
</dbReference>
<reference evidence="4 5" key="1">
    <citation type="submission" date="2020-01" db="EMBL/GenBank/DDBJ databases">
        <title>Muricauda sediminis sp.nov. 40Bstr401.</title>
        <authorList>
            <person name="Xue Z."/>
            <person name="Zhu S."/>
            <person name="Ren N."/>
            <person name="Chen T."/>
            <person name="Chen X."/>
            <person name="Chen J."/>
            <person name="Yang J."/>
        </authorList>
    </citation>
    <scope>NUCLEOTIDE SEQUENCE [LARGE SCALE GENOMIC DNA]</scope>
    <source>
        <strain evidence="4 5">40Bstr401</strain>
    </source>
</reference>
<evidence type="ECO:0000256" key="2">
    <source>
        <dbReference type="SAM" id="SignalP"/>
    </source>
</evidence>
<dbReference type="AlphaFoldDB" id="A0A6I5L2I3"/>
<feature type="signal peptide" evidence="2">
    <location>
        <begin position="1"/>
        <end position="23"/>
    </location>
</feature>
<sequence length="323" mass="36996">MKHIKNILAFIGLLAVAGTFIFAVQSTDIEEKPQQPEVTQDEVIDKSVPDTYQISAIEIPEDLNFAGEPVPLEDPEIMERVDREFLVNTYWQSNAVLIIKRANKYFPIIEPILKKNGIPDDFKYLAVAESGLLNVVSPAGATGFWQIMKDTGKEYGLEVNANVDERYHVEKSTQVACEYIKKWKERFGTWTLTAAAYNAGPAGVQKYMNIQKVDDYYNLLLGDETGRYVFRIMAIKEIISNPEKYGFKVEEEDMYSKVPTFTVEVDSAVTSWADFANLYEINYKVLKRHNPWLREPHLNNTTHKKYVIEIPNKGYYRIGNVGK</sequence>
<dbReference type="PANTHER" id="PTHR37423:SF2">
    <property type="entry name" value="MEMBRANE-BOUND LYTIC MUREIN TRANSGLYCOSYLASE C"/>
    <property type="match status" value="1"/>
</dbReference>
<keyword evidence="5" id="KW-1185">Reference proteome</keyword>
<evidence type="ECO:0000313" key="4">
    <source>
        <dbReference type="EMBL" id="NDV43951.1"/>
    </source>
</evidence>
<keyword evidence="2" id="KW-0732">Signal</keyword>
<feature type="domain" description="Transglycosylase SLT" evidence="3">
    <location>
        <begin position="108"/>
        <end position="216"/>
    </location>
</feature>
<dbReference type="SUPFAM" id="SSF53955">
    <property type="entry name" value="Lysozyme-like"/>
    <property type="match status" value="1"/>
</dbReference>
<dbReference type="EMBL" id="JAAAMI010000005">
    <property type="protein sequence ID" value="NDV43951.1"/>
    <property type="molecule type" value="Genomic_DNA"/>
</dbReference>
<evidence type="ECO:0000259" key="3">
    <source>
        <dbReference type="Pfam" id="PF01464"/>
    </source>
</evidence>
<organism evidence="4 5">
    <name type="scientific">Flagellimonas sediminis</name>
    <dbReference type="NCBI Taxonomy" id="2696468"/>
    <lineage>
        <taxon>Bacteria</taxon>
        <taxon>Pseudomonadati</taxon>
        <taxon>Bacteroidota</taxon>
        <taxon>Flavobacteriia</taxon>
        <taxon>Flavobacteriales</taxon>
        <taxon>Flavobacteriaceae</taxon>
        <taxon>Flagellimonas</taxon>
    </lineage>
</organism>